<proteinExistence type="predicted"/>
<dbReference type="AlphaFoldDB" id="A0AA95KJ17"/>
<protein>
    <submittedName>
        <fullName evidence="1">Uncharacterized protein</fullName>
    </submittedName>
</protein>
<reference evidence="1" key="2">
    <citation type="submission" date="2023-04" db="EMBL/GenBank/DDBJ databases">
        <authorList>
            <person name="Beletskiy A.V."/>
            <person name="Mardanov A.V."/>
            <person name="Ravin N.V."/>
        </authorList>
    </citation>
    <scope>NUCLEOTIDE SEQUENCE</scope>
    <source>
        <strain evidence="1">GKL-01</strain>
    </source>
</reference>
<organism evidence="1">
    <name type="scientific">Candidatus Thiocaldithrix dubininis</name>
    <dbReference type="NCBI Taxonomy" id="3080823"/>
    <lineage>
        <taxon>Bacteria</taxon>
        <taxon>Pseudomonadati</taxon>
        <taxon>Pseudomonadota</taxon>
        <taxon>Gammaproteobacteria</taxon>
        <taxon>Thiotrichales</taxon>
        <taxon>Thiotrichaceae</taxon>
        <taxon>Candidatus Thiocaldithrix</taxon>
    </lineage>
</organism>
<dbReference type="KEGG" id="tdu:QJT80_03580"/>
<dbReference type="Proteomes" id="UP001300672">
    <property type="component" value="Chromosome"/>
</dbReference>
<reference evidence="1" key="1">
    <citation type="journal article" date="2023" name="Int. J. Mol. Sci.">
        <title>Metagenomics Revealed a New Genus 'Candidatus Thiocaldithrix dubininis' gen. nov., sp. nov. and a New Species 'Candidatus Thiothrix putei' sp. nov. in the Family Thiotrichaceae, Some Members of Which Have Traits of Both Na+- and H+-Motive Energetics.</title>
        <authorList>
            <person name="Ravin N.V."/>
            <person name="Muntyan M.S."/>
            <person name="Smolyakov D.D."/>
            <person name="Rudenko T.S."/>
            <person name="Beletsky A.V."/>
            <person name="Mardanov A.V."/>
            <person name="Grabovich M.Y."/>
        </authorList>
    </citation>
    <scope>NUCLEOTIDE SEQUENCE</scope>
    <source>
        <strain evidence="1">GKL-01</strain>
    </source>
</reference>
<name>A0AA95KJ17_9GAMM</name>
<accession>A0AA95KJ17</accession>
<dbReference type="EMBL" id="CP124755">
    <property type="protein sequence ID" value="WGZ91560.1"/>
    <property type="molecule type" value="Genomic_DNA"/>
</dbReference>
<gene>
    <name evidence="1" type="ORF">QJT80_03580</name>
</gene>
<evidence type="ECO:0000313" key="1">
    <source>
        <dbReference type="EMBL" id="WGZ91560.1"/>
    </source>
</evidence>
<sequence>MTCGLLSGLLGGFQNNQVNTPANYYPNTGSSSGCYSNTQNNQFSSPNMSLFGNAQSSGNNLISQLLGGIQGGSSGNVGMQSQAGQGYGVLGSLLGGVATGVHHTAENLISATGLGGLFAPIDDAIIHPILWDPISMLTGYDVSSHPSGVTNVSNPLGVKR</sequence>